<dbReference type="Gene3D" id="1.20.1560.10">
    <property type="entry name" value="ABC transporter type 1, transmembrane domain"/>
    <property type="match status" value="1"/>
</dbReference>
<feature type="transmembrane region" description="Helical" evidence="7">
    <location>
        <begin position="58"/>
        <end position="80"/>
    </location>
</feature>
<keyword evidence="11" id="KW-1185">Reference proteome</keyword>
<evidence type="ECO:0000256" key="4">
    <source>
        <dbReference type="ARBA" id="ARBA00022840"/>
    </source>
</evidence>
<evidence type="ECO:0000259" key="8">
    <source>
        <dbReference type="PROSITE" id="PS50893"/>
    </source>
</evidence>
<proteinExistence type="predicted"/>
<comment type="caution">
    <text evidence="10">The sequence shown here is derived from an EMBL/GenBank/DDBJ whole genome shotgun (WGS) entry which is preliminary data.</text>
</comment>
<name>A0ABS7X0D3_9GAMM</name>
<feature type="domain" description="ABC transporter" evidence="8">
    <location>
        <begin position="359"/>
        <end position="573"/>
    </location>
</feature>
<dbReference type="RefSeq" id="WP_224421053.1">
    <property type="nucleotide sequence ID" value="NZ_JAGXFD010000001.1"/>
</dbReference>
<dbReference type="PROSITE" id="PS50893">
    <property type="entry name" value="ABC_TRANSPORTER_2"/>
    <property type="match status" value="1"/>
</dbReference>
<dbReference type="PROSITE" id="PS50929">
    <property type="entry name" value="ABC_TM1F"/>
    <property type="match status" value="1"/>
</dbReference>
<evidence type="ECO:0000313" key="11">
    <source>
        <dbReference type="Proteomes" id="UP001319883"/>
    </source>
</evidence>
<sequence length="573" mass="61104">MSECQDGSRPGRGSLVADFRPWLGRLGRRRRRLWLGGALMLLTAAAGIGLLALSGWFITATAVTGALIAAGVAATLEVYVPGGGIRAFAVTRTVARYTERLYNHDTVLRVLADLRADLFAVLVRLDGQALSRLRASEWLNRLTADIDTLDGLYLRLLAPPVVALLAMLAVVGLLGIMAPPVAWGAGLVLAALWGWLVIGQPAWGMTPGQREVVTRDRLRSRMIELLQGLAELRGYGTLAPRRQELAALSRRLYADQRRLAARQGVAQALVGCGVSAAAVLALWLGARAHAAGHIGAATLVMLPLAVLALGEVFGALPGAFTRLGGTRAAARRLNALVATSGRIRPPREARRLSEAMPALALEGVTLRYPDALTAALDDISLTLHPGERLALLGASGAGKSSIGQLLTRQIDPSTGRVTVDGTDLRQVSLDDLRDRIACLTQHSELFQASVADNLRLADPEADEAALWRVLEAVDLAEWARSLPEGLETRVGESGRRVSGGQARRLALARVLLRPADVVILDEPFTGLDEATAVRVAGRLDAWLAGRSVLYLAHDASRLPGVTRTLTLSEGHLR</sequence>
<dbReference type="EMBL" id="JAGXFD010000001">
    <property type="protein sequence ID" value="MBZ9568333.1"/>
    <property type="molecule type" value="Genomic_DNA"/>
</dbReference>
<dbReference type="InterPro" id="IPR036640">
    <property type="entry name" value="ABC1_TM_sf"/>
</dbReference>
<comment type="subcellular location">
    <subcellularLocation>
        <location evidence="1">Cell membrane</location>
        <topology evidence="1">Multi-pass membrane protein</topology>
    </subcellularLocation>
</comment>
<feature type="transmembrane region" description="Helical" evidence="7">
    <location>
        <begin position="265"/>
        <end position="284"/>
    </location>
</feature>
<dbReference type="Proteomes" id="UP001319883">
    <property type="component" value="Unassembled WGS sequence"/>
</dbReference>
<keyword evidence="4" id="KW-0067">ATP-binding</keyword>
<organism evidence="10 11">
    <name type="scientific">Modicisalibacter tunisiensis</name>
    <dbReference type="NCBI Taxonomy" id="390637"/>
    <lineage>
        <taxon>Bacteria</taxon>
        <taxon>Pseudomonadati</taxon>
        <taxon>Pseudomonadota</taxon>
        <taxon>Gammaproteobacteria</taxon>
        <taxon>Oceanospirillales</taxon>
        <taxon>Halomonadaceae</taxon>
        <taxon>Modicisalibacter</taxon>
    </lineage>
</organism>
<dbReference type="InterPro" id="IPR039421">
    <property type="entry name" value="Type_1_exporter"/>
</dbReference>
<keyword evidence="6 7" id="KW-0472">Membrane</keyword>
<evidence type="ECO:0000256" key="2">
    <source>
        <dbReference type="ARBA" id="ARBA00022692"/>
    </source>
</evidence>
<dbReference type="Pfam" id="PF00005">
    <property type="entry name" value="ABC_tran"/>
    <property type="match status" value="1"/>
</dbReference>
<dbReference type="PROSITE" id="PS00211">
    <property type="entry name" value="ABC_TRANSPORTER_1"/>
    <property type="match status" value="1"/>
</dbReference>
<protein>
    <submittedName>
        <fullName evidence="10">Thiol reductant ABC exporter subunit CydC</fullName>
    </submittedName>
</protein>
<dbReference type="InterPro" id="IPR003593">
    <property type="entry name" value="AAA+_ATPase"/>
</dbReference>
<dbReference type="InterPro" id="IPR011527">
    <property type="entry name" value="ABC1_TM_dom"/>
</dbReference>
<feature type="transmembrane region" description="Helical" evidence="7">
    <location>
        <begin position="290"/>
        <end position="313"/>
    </location>
</feature>
<evidence type="ECO:0000256" key="1">
    <source>
        <dbReference type="ARBA" id="ARBA00004651"/>
    </source>
</evidence>
<evidence type="ECO:0000256" key="5">
    <source>
        <dbReference type="ARBA" id="ARBA00022989"/>
    </source>
</evidence>
<evidence type="ECO:0000256" key="7">
    <source>
        <dbReference type="SAM" id="Phobius"/>
    </source>
</evidence>
<dbReference type="SUPFAM" id="SSF90123">
    <property type="entry name" value="ABC transporter transmembrane region"/>
    <property type="match status" value="1"/>
</dbReference>
<dbReference type="PANTHER" id="PTHR43394:SF1">
    <property type="entry name" value="ATP-BINDING CASSETTE SUB-FAMILY B MEMBER 10, MITOCHONDRIAL"/>
    <property type="match status" value="1"/>
</dbReference>
<keyword evidence="5 7" id="KW-1133">Transmembrane helix</keyword>
<dbReference type="Pfam" id="PF00664">
    <property type="entry name" value="ABC_membrane"/>
    <property type="match status" value="1"/>
</dbReference>
<keyword evidence="2 7" id="KW-0812">Transmembrane</keyword>
<reference evidence="10 11" key="1">
    <citation type="submission" date="2021-05" db="EMBL/GenBank/DDBJ databases">
        <title>Petroleum and Energy Research Collection (APPE): ex situ preservation of microbial diversity associated with the oil industry and exploitation of its biotechnological potential.</title>
        <authorList>
            <person name="Paixao C.T.M."/>
            <person name="Gomes M.B."/>
            <person name="Oliveira V.M."/>
        </authorList>
    </citation>
    <scope>NUCLEOTIDE SEQUENCE [LARGE SCALE GENOMIC DNA]</scope>
    <source>
        <strain evidence="10 11">LIT2</strain>
    </source>
</reference>
<dbReference type="PANTHER" id="PTHR43394">
    <property type="entry name" value="ATP-DEPENDENT PERMEASE MDL1, MITOCHONDRIAL"/>
    <property type="match status" value="1"/>
</dbReference>
<dbReference type="InterPro" id="IPR017871">
    <property type="entry name" value="ABC_transporter-like_CS"/>
</dbReference>
<dbReference type="InterPro" id="IPR027417">
    <property type="entry name" value="P-loop_NTPase"/>
</dbReference>
<feature type="transmembrane region" description="Helical" evidence="7">
    <location>
        <begin position="181"/>
        <end position="198"/>
    </location>
</feature>
<dbReference type="NCBIfam" id="TIGR02868">
    <property type="entry name" value="CydC"/>
    <property type="match status" value="1"/>
</dbReference>
<evidence type="ECO:0000259" key="9">
    <source>
        <dbReference type="PROSITE" id="PS50929"/>
    </source>
</evidence>
<dbReference type="Gene3D" id="3.40.50.300">
    <property type="entry name" value="P-loop containing nucleotide triphosphate hydrolases"/>
    <property type="match status" value="1"/>
</dbReference>
<keyword evidence="3" id="KW-0547">Nucleotide-binding</keyword>
<dbReference type="InterPro" id="IPR014223">
    <property type="entry name" value="ABC_CydC/D"/>
</dbReference>
<feature type="domain" description="ABC transmembrane type-1" evidence="9">
    <location>
        <begin position="34"/>
        <end position="325"/>
    </location>
</feature>
<evidence type="ECO:0000256" key="6">
    <source>
        <dbReference type="ARBA" id="ARBA00023136"/>
    </source>
</evidence>
<feature type="transmembrane region" description="Helical" evidence="7">
    <location>
        <begin position="152"/>
        <end position="175"/>
    </location>
</feature>
<gene>
    <name evidence="10" type="primary">cydC</name>
    <name evidence="10" type="ORF">KGQ91_11700</name>
</gene>
<dbReference type="InterPro" id="IPR003439">
    <property type="entry name" value="ABC_transporter-like_ATP-bd"/>
</dbReference>
<feature type="transmembrane region" description="Helical" evidence="7">
    <location>
        <begin position="33"/>
        <end position="52"/>
    </location>
</feature>
<evidence type="ECO:0000313" key="10">
    <source>
        <dbReference type="EMBL" id="MBZ9568333.1"/>
    </source>
</evidence>
<evidence type="ECO:0000256" key="3">
    <source>
        <dbReference type="ARBA" id="ARBA00022741"/>
    </source>
</evidence>
<accession>A0ABS7X0D3</accession>
<dbReference type="SUPFAM" id="SSF52540">
    <property type="entry name" value="P-loop containing nucleoside triphosphate hydrolases"/>
    <property type="match status" value="1"/>
</dbReference>
<dbReference type="SMART" id="SM00382">
    <property type="entry name" value="AAA"/>
    <property type="match status" value="1"/>
</dbReference>